<dbReference type="Gene3D" id="2.60.120.200">
    <property type="match status" value="1"/>
</dbReference>
<evidence type="ECO:0000256" key="3">
    <source>
        <dbReference type="ARBA" id="ARBA00022837"/>
    </source>
</evidence>
<dbReference type="SUPFAM" id="SSF141072">
    <property type="entry name" value="CalX-like"/>
    <property type="match status" value="1"/>
</dbReference>
<gene>
    <name evidence="10" type="ORF">SAMN05192585_1436</name>
</gene>
<dbReference type="InterPro" id="IPR003644">
    <property type="entry name" value="Calx_beta"/>
</dbReference>
<feature type="domain" description="LamG-like jellyroll fold" evidence="9">
    <location>
        <begin position="59"/>
        <end position="204"/>
    </location>
</feature>
<dbReference type="SMART" id="SM00560">
    <property type="entry name" value="LamGL"/>
    <property type="match status" value="1"/>
</dbReference>
<dbReference type="OrthoDB" id="1864238at2"/>
<dbReference type="PANTHER" id="PTHR11878">
    <property type="entry name" value="SODIUM/CALCIUM EXCHANGER"/>
    <property type="match status" value="1"/>
</dbReference>
<reference evidence="10 11" key="1">
    <citation type="submission" date="2016-10" db="EMBL/GenBank/DDBJ databases">
        <authorList>
            <person name="de Groot N.N."/>
        </authorList>
    </citation>
    <scope>NUCLEOTIDE SEQUENCE [LARGE SCALE GENOMIC DNA]</scope>
    <source>
        <strain evidence="10 11">CGMCC 1.5012</strain>
    </source>
</reference>
<accession>A0A1H0FSP6</accession>
<dbReference type="EMBL" id="FNID01000043">
    <property type="protein sequence ID" value="SDN97614.1"/>
    <property type="molecule type" value="Genomic_DNA"/>
</dbReference>
<dbReference type="Proteomes" id="UP000199182">
    <property type="component" value="Unassembled WGS sequence"/>
</dbReference>
<dbReference type="SUPFAM" id="SSF49899">
    <property type="entry name" value="Concanavalin A-like lectins/glucanases"/>
    <property type="match status" value="1"/>
</dbReference>
<dbReference type="Pfam" id="PF03160">
    <property type="entry name" value="Calx-beta"/>
    <property type="match status" value="1"/>
</dbReference>
<feature type="compositionally biased region" description="Low complexity" evidence="6">
    <location>
        <begin position="969"/>
        <end position="980"/>
    </location>
</feature>
<evidence type="ECO:0000256" key="5">
    <source>
        <dbReference type="ARBA" id="ARBA00023157"/>
    </source>
</evidence>
<dbReference type="SMART" id="SM00237">
    <property type="entry name" value="Calx_beta"/>
    <property type="match status" value="1"/>
</dbReference>
<evidence type="ECO:0000259" key="9">
    <source>
        <dbReference type="SMART" id="SM00560"/>
    </source>
</evidence>
<keyword evidence="11" id="KW-1185">Reference proteome</keyword>
<evidence type="ECO:0000256" key="2">
    <source>
        <dbReference type="ARBA" id="ARBA00022737"/>
    </source>
</evidence>
<evidence type="ECO:0000259" key="8">
    <source>
        <dbReference type="SMART" id="SM00237"/>
    </source>
</evidence>
<dbReference type="InterPro" id="IPR013320">
    <property type="entry name" value="ConA-like_dom_sf"/>
</dbReference>
<keyword evidence="4" id="KW-0406">Ion transport</keyword>
<organism evidence="10 11">
    <name type="scientific">Acetanaerobacterium elongatum</name>
    <dbReference type="NCBI Taxonomy" id="258515"/>
    <lineage>
        <taxon>Bacteria</taxon>
        <taxon>Bacillati</taxon>
        <taxon>Bacillota</taxon>
        <taxon>Clostridia</taxon>
        <taxon>Eubacteriales</taxon>
        <taxon>Oscillospiraceae</taxon>
        <taxon>Acetanaerobacterium</taxon>
    </lineage>
</organism>
<keyword evidence="5" id="KW-1015">Disulfide bond</keyword>
<feature type="chain" id="PRO_5011461561" evidence="7">
    <location>
        <begin position="28"/>
        <end position="1239"/>
    </location>
</feature>
<evidence type="ECO:0000256" key="6">
    <source>
        <dbReference type="SAM" id="MobiDB-lite"/>
    </source>
</evidence>
<feature type="compositionally biased region" description="Polar residues" evidence="6">
    <location>
        <begin position="955"/>
        <end position="967"/>
    </location>
</feature>
<dbReference type="Pfam" id="PF13385">
    <property type="entry name" value="Laminin_G_3"/>
    <property type="match status" value="1"/>
</dbReference>
<dbReference type="Gene3D" id="2.60.40.2030">
    <property type="match status" value="1"/>
</dbReference>
<feature type="domain" description="Calx-beta" evidence="8">
    <location>
        <begin position="271"/>
        <end position="374"/>
    </location>
</feature>
<dbReference type="GO" id="GO:0016020">
    <property type="term" value="C:membrane"/>
    <property type="evidence" value="ECO:0007669"/>
    <property type="project" value="InterPro"/>
</dbReference>
<name>A0A1H0FSP6_9FIRM</name>
<proteinExistence type="predicted"/>
<dbReference type="InterPro" id="IPR006558">
    <property type="entry name" value="LamG-like"/>
</dbReference>
<dbReference type="InterPro" id="IPR051171">
    <property type="entry name" value="CaCA"/>
</dbReference>
<sequence>MKKRIIKPVLCLLTLLMAMGLLLPVSAAGEEAFYIGNAIHFAKTQDTLYYSGHISDQLDNLTMETWVKPTTDFSNMDIPNIRIMYNGNSGKSGYGIYLHGPNKSPSILFGCIGWLVASNVKLTQNQWCHLAATRDSLASGGTWHLYVNGVEQSLTQEGAIKNQTPIGYTNTDESFSIGNNNLVSENFTGCFDEVRFWNVCRTADEIKNNMYTKPDTDAESNLIAYYNFERTTGFTVSPSGDNTALSGIPVPNMAKSGGYNLTAAGFSLTGSVSNFVNSVALGSFGFQIANASVKENAGAIAATVIRTDGSEGSVTIHYQTQDGTGGSAALSGTHYTATQGAITFGEGETSKVITVPIINDSLDGTDRHFSIMLTGPNGVTINPATATVTITPKAKISTTINGITPPEKGSTPVLSLNTNEYSALVEWSPSHAEFQSGTQYTATITLTPQSDYTLKGIPDNAFQITGALNAQYTAGTGKIIAKFPGIPYDAPAVGEGYSIDYKNETVSIYSGYEASEDSEFSSLLTSGCSITNNLGQPLYIRKAAGGEIPASTGTSFAIPARPAAPVNIGTINESILGAGDGKITNVDSTMEYRQDAQTVWAAITGTEITNLPGGIYHVRYKSDTNKFASEATQIAINSNATVGESTILGITPPAAGLVPAASVTETAQYTGTVTWSPDHAVFQSGNQYTATITLTPKADYTFTGVPENSFTVPGAIATNPANTSIITAVFPSLPFDAPADGEGYNIDYINETILLTNGYQAGTDSGFTSLISSGSVTGYLGQTIYIRKSADGEIPASAGTGFAIPARLSAPAGIGTANESYPDAGDGKITNVDSTMEYKKDAEPTWTGITGFELTGLTGGTYYIRLKAADKDIDPAVSAESFASLAASITVQTTGTTPEPAPAADIDYETEQLTGLIANAKYLIDGASYTADANGKIVLYDQWFGNTSLSLVRRGNGTTTTDSTAQSLPVPARPATAPTVNGHAQVGSVKGKITGVTTEMEYSDGSGWIACTGDSITELAAGTYHVRYRASNTAKKFASAAADVVITKISVTQVPGEVTDPGSVGIEPIGEAFSVSVEVRIQKSSVTDDAIRDAIKASPALRDNSLSMFSIDISIYEEGTNTRVQPNEGTSVRITYPIPAELLAGKNRLMVVCIENGKLVILPTKVVKRGNIECIEFTATHFSPYAIIDNRGALSYSPSETITSNFLSNNPKPTIPETGFDTLDWIIWGVLGNMSALFF</sequence>
<evidence type="ECO:0000256" key="1">
    <source>
        <dbReference type="ARBA" id="ARBA00022729"/>
    </source>
</evidence>
<keyword evidence="4" id="KW-0813">Transport</keyword>
<keyword evidence="2" id="KW-0677">Repeat</keyword>
<evidence type="ECO:0000313" key="11">
    <source>
        <dbReference type="Proteomes" id="UP000199182"/>
    </source>
</evidence>
<dbReference type="GO" id="GO:0030001">
    <property type="term" value="P:metal ion transport"/>
    <property type="evidence" value="ECO:0007669"/>
    <property type="project" value="TreeGrafter"/>
</dbReference>
<feature type="signal peptide" evidence="7">
    <location>
        <begin position="1"/>
        <end position="27"/>
    </location>
</feature>
<evidence type="ECO:0000313" key="10">
    <source>
        <dbReference type="EMBL" id="SDN97614.1"/>
    </source>
</evidence>
<keyword evidence="3" id="KW-0106">Calcium</keyword>
<keyword evidence="1 7" id="KW-0732">Signal</keyword>
<dbReference type="RefSeq" id="WP_092643007.1">
    <property type="nucleotide sequence ID" value="NZ_FNID01000043.1"/>
</dbReference>
<dbReference type="STRING" id="258515.SAMN05192585_1436"/>
<protein>
    <submittedName>
        <fullName evidence="10">Calx-beta domain-containing protein</fullName>
    </submittedName>
</protein>
<evidence type="ECO:0000256" key="7">
    <source>
        <dbReference type="SAM" id="SignalP"/>
    </source>
</evidence>
<dbReference type="InterPro" id="IPR038081">
    <property type="entry name" value="CalX-like_sf"/>
</dbReference>
<dbReference type="PANTHER" id="PTHR11878:SF65">
    <property type="entry name" value="NA_CA-EXCHANGE PROTEIN, ISOFORM G"/>
    <property type="match status" value="1"/>
</dbReference>
<dbReference type="GO" id="GO:0007154">
    <property type="term" value="P:cell communication"/>
    <property type="evidence" value="ECO:0007669"/>
    <property type="project" value="InterPro"/>
</dbReference>
<feature type="region of interest" description="Disordered" evidence="6">
    <location>
        <begin position="955"/>
        <end position="982"/>
    </location>
</feature>
<dbReference type="AlphaFoldDB" id="A0A1H0FSP6"/>
<evidence type="ECO:0000256" key="4">
    <source>
        <dbReference type="ARBA" id="ARBA00023065"/>
    </source>
</evidence>